<evidence type="ECO:0000313" key="10">
    <source>
        <dbReference type="Proteomes" id="UP000017862"/>
    </source>
</evidence>
<evidence type="ECO:0000256" key="2">
    <source>
        <dbReference type="ARBA" id="ARBA00022475"/>
    </source>
</evidence>
<evidence type="ECO:0000256" key="1">
    <source>
        <dbReference type="ARBA" id="ARBA00004651"/>
    </source>
</evidence>
<name>U6B5D5_9HYPH</name>
<gene>
    <name evidence="9" type="primary">tolQ</name>
    <name evidence="9" type="ORF">lam_820</name>
</gene>
<dbReference type="InterPro" id="IPR050790">
    <property type="entry name" value="ExbB/TolQ_transport"/>
</dbReference>
<proteinExistence type="inferred from homology"/>
<keyword evidence="4 7" id="KW-1133">Transmembrane helix</keyword>
<comment type="similarity">
    <text evidence="6">Belongs to the exbB/tolQ family.</text>
</comment>
<keyword evidence="6" id="KW-0653">Protein transport</keyword>
<keyword evidence="6" id="KW-0813">Transport</keyword>
<keyword evidence="5 7" id="KW-0472">Membrane</keyword>
<evidence type="ECO:0000313" key="9">
    <source>
        <dbReference type="EMBL" id="AHA28160.1"/>
    </source>
</evidence>
<dbReference type="KEGG" id="lar:lam_820"/>
<feature type="transmembrane region" description="Helical" evidence="7">
    <location>
        <begin position="133"/>
        <end position="157"/>
    </location>
</feature>
<dbReference type="GO" id="GO:0017038">
    <property type="term" value="P:protein import"/>
    <property type="evidence" value="ECO:0007669"/>
    <property type="project" value="TreeGrafter"/>
</dbReference>
<feature type="domain" description="MotA/TolQ/ExbB proton channel" evidence="8">
    <location>
        <begin position="106"/>
        <end position="213"/>
    </location>
</feature>
<dbReference type="Proteomes" id="UP000017862">
    <property type="component" value="Chromosome"/>
</dbReference>
<evidence type="ECO:0000256" key="3">
    <source>
        <dbReference type="ARBA" id="ARBA00022692"/>
    </source>
</evidence>
<dbReference type="PANTHER" id="PTHR30625:SF3">
    <property type="entry name" value="TOL-PAL SYSTEM PROTEIN TOLQ"/>
    <property type="match status" value="1"/>
</dbReference>
<dbReference type="HOGENOM" id="CLU_053325_2_2_5"/>
<keyword evidence="10" id="KW-1185">Reference proteome</keyword>
<dbReference type="PATRIC" id="fig|1261131.3.peg.790"/>
<evidence type="ECO:0000256" key="7">
    <source>
        <dbReference type="SAM" id="Phobius"/>
    </source>
</evidence>
<reference evidence="9 10" key="1">
    <citation type="journal article" date="2014" name="Mol. Plant Microbe Interact.">
        <title>The complete genome sequence of Candidatus Liberibacter americanus, associated with citrus Huanglongbing.</title>
        <authorList>
            <person name="Wulff N.A."/>
            <person name="Zhang S."/>
            <person name="Setubal J.C."/>
            <person name="Almeida N.F."/>
            <person name="Martins E.C."/>
            <person name="Harakava R."/>
            <person name="Kumar D."/>
            <person name="Rangel L.T."/>
            <person name="Foissac X."/>
            <person name="Bove J."/>
            <person name="Gabriel D.W."/>
        </authorList>
    </citation>
    <scope>NUCLEOTIDE SEQUENCE [LARGE SCALE GENOMIC DNA]</scope>
    <source>
        <strain evidence="9 10">Sao Paulo</strain>
    </source>
</reference>
<feature type="transmembrane region" description="Helical" evidence="7">
    <location>
        <begin position="22"/>
        <end position="43"/>
    </location>
</feature>
<sequence length="232" mass="25916">MSSAALDIVDVNIFSLFIQTGIAIKFIIILLIFLSIFSWSIIIEKVLKFAIIRQKSKEFDQIFWSGQSLEELYKLLIDRKNIGSALIFISAMCEWKKSFEKGACSHDGGVQGRIDRMMNVAISRELEDIVDKLGILSAIASISFLIGLLGIVLGLINSLQIIAAYRFTSIVVVLPEITGALISIMLGLLVSITSTFAYNILMENVRKFSVQMEEFADEFYTILSRQIKGNSL</sequence>
<dbReference type="GO" id="GO:0005886">
    <property type="term" value="C:plasma membrane"/>
    <property type="evidence" value="ECO:0007669"/>
    <property type="project" value="UniProtKB-SubCell"/>
</dbReference>
<dbReference type="RefSeq" id="WP_007557414.1">
    <property type="nucleotide sequence ID" value="NC_022793.1"/>
</dbReference>
<evidence type="ECO:0000256" key="5">
    <source>
        <dbReference type="ARBA" id="ARBA00023136"/>
    </source>
</evidence>
<comment type="subcellular location">
    <subcellularLocation>
        <location evidence="1">Cell membrane</location>
        <topology evidence="1">Multi-pass membrane protein</topology>
    </subcellularLocation>
    <subcellularLocation>
        <location evidence="6">Membrane</location>
        <topology evidence="6">Multi-pass membrane protein</topology>
    </subcellularLocation>
</comment>
<dbReference type="Pfam" id="PF01618">
    <property type="entry name" value="MotA_ExbB"/>
    <property type="match status" value="1"/>
</dbReference>
<protein>
    <submittedName>
        <fullName evidence="9">Biopolymer transport protein</fullName>
    </submittedName>
</protein>
<accession>U6B5D5</accession>
<evidence type="ECO:0000259" key="8">
    <source>
        <dbReference type="Pfam" id="PF01618"/>
    </source>
</evidence>
<evidence type="ECO:0000256" key="6">
    <source>
        <dbReference type="RuleBase" id="RU004057"/>
    </source>
</evidence>
<dbReference type="EMBL" id="CP006604">
    <property type="protein sequence ID" value="AHA28160.1"/>
    <property type="molecule type" value="Genomic_DNA"/>
</dbReference>
<dbReference type="InterPro" id="IPR002898">
    <property type="entry name" value="MotA_ExbB_proton_chnl"/>
</dbReference>
<dbReference type="AlphaFoldDB" id="U6B5D5"/>
<feature type="transmembrane region" description="Helical" evidence="7">
    <location>
        <begin position="177"/>
        <end position="201"/>
    </location>
</feature>
<dbReference type="eggNOG" id="COG0811">
    <property type="taxonomic scope" value="Bacteria"/>
</dbReference>
<dbReference type="STRING" id="1261131.lam_820"/>
<organism evidence="9 10">
    <name type="scientific">Candidatus Liberibacter americanus str. Sao Paulo</name>
    <dbReference type="NCBI Taxonomy" id="1261131"/>
    <lineage>
        <taxon>Bacteria</taxon>
        <taxon>Pseudomonadati</taxon>
        <taxon>Pseudomonadota</taxon>
        <taxon>Alphaproteobacteria</taxon>
        <taxon>Hyphomicrobiales</taxon>
        <taxon>Rhizobiaceae</taxon>
        <taxon>Liberibacter</taxon>
    </lineage>
</organism>
<keyword evidence="2" id="KW-1003">Cell membrane</keyword>
<dbReference type="PANTHER" id="PTHR30625">
    <property type="entry name" value="PROTEIN TOLQ"/>
    <property type="match status" value="1"/>
</dbReference>
<evidence type="ECO:0000256" key="4">
    <source>
        <dbReference type="ARBA" id="ARBA00022989"/>
    </source>
</evidence>
<keyword evidence="3 7" id="KW-0812">Transmembrane</keyword>